<organism evidence="2">
    <name type="scientific">uncultured Sphingomonadaceae bacterium</name>
    <dbReference type="NCBI Taxonomy" id="169976"/>
    <lineage>
        <taxon>Bacteria</taxon>
        <taxon>Pseudomonadati</taxon>
        <taxon>Pseudomonadota</taxon>
        <taxon>Alphaproteobacteria</taxon>
        <taxon>Sphingomonadales</taxon>
        <taxon>Sphingomonadaceae</taxon>
        <taxon>environmental samples</taxon>
    </lineage>
</organism>
<feature type="region of interest" description="Disordered" evidence="1">
    <location>
        <begin position="181"/>
        <end position="200"/>
    </location>
</feature>
<dbReference type="InterPro" id="IPR029068">
    <property type="entry name" value="Glyas_Bleomycin-R_OHBP_Dase"/>
</dbReference>
<dbReference type="SUPFAM" id="SSF54593">
    <property type="entry name" value="Glyoxalase/Bleomycin resistance protein/Dihydroxybiphenyl dioxygenase"/>
    <property type="match status" value="1"/>
</dbReference>
<evidence type="ECO:0008006" key="3">
    <source>
        <dbReference type="Google" id="ProtNLM"/>
    </source>
</evidence>
<proteinExistence type="predicted"/>
<accession>A0A6J4TG23</accession>
<evidence type="ECO:0000256" key="1">
    <source>
        <dbReference type="SAM" id="MobiDB-lite"/>
    </source>
</evidence>
<name>A0A6J4TG23_9SPHN</name>
<protein>
    <recommendedName>
        <fullName evidence="3">Methylmalonyl-CoA epimerase</fullName>
    </recommendedName>
</protein>
<evidence type="ECO:0000313" key="2">
    <source>
        <dbReference type="EMBL" id="CAA9522268.1"/>
    </source>
</evidence>
<dbReference type="Pfam" id="PF13669">
    <property type="entry name" value="Glyoxalase_4"/>
    <property type="match status" value="1"/>
</dbReference>
<reference evidence="2" key="1">
    <citation type="submission" date="2020-02" db="EMBL/GenBank/DDBJ databases">
        <authorList>
            <person name="Meier V. D."/>
        </authorList>
    </citation>
    <scope>NUCLEOTIDE SEQUENCE</scope>
    <source>
        <strain evidence="2">AVDCRST_MAG91</strain>
    </source>
</reference>
<dbReference type="EMBL" id="CADCVX010000415">
    <property type="protein sequence ID" value="CAA9522268.1"/>
    <property type="molecule type" value="Genomic_DNA"/>
</dbReference>
<gene>
    <name evidence="2" type="ORF">AVDCRST_MAG91-2272</name>
</gene>
<dbReference type="Gene3D" id="3.10.180.10">
    <property type="entry name" value="2,3-Dihydroxybiphenyl 1,2-Dioxygenase, domain 1"/>
    <property type="match status" value="1"/>
</dbReference>
<dbReference type="AlphaFoldDB" id="A0A6J4TG23"/>
<sequence>MTTPTHEALHGVLSETRMTNTFLGDVIEICIVTADYQRTMEGLVRLGIGPWRVYTFSPENTVDMRYRGEPAEFVIKVCFARSSNVIWELMQPISGPTIFQEFLDRHGEGVQHIAFDCGDIPLQEHIAEFGRRGFVPVQSGNWLGQNQFMFFGTQDAAGTVFETIYFPPDFEYPEPERWYPAAPAEVDDQVHSSGGAPPRE</sequence>